<dbReference type="Pfam" id="PF04965">
    <property type="entry name" value="GPW_gp25"/>
    <property type="match status" value="1"/>
</dbReference>
<dbReference type="InterPro" id="IPR017737">
    <property type="entry name" value="TssE1-like"/>
</dbReference>
<reference evidence="2 3" key="1">
    <citation type="journal article" date="2016" name="Front. Microbiol.">
        <title>Comparative Genomic Analysis Reveals a Diverse Repertoire of Genes Involved in Prokaryote-Eukaryote Interactions within the Pseudovibrio Genus.</title>
        <authorList>
            <person name="Romano S."/>
            <person name="Fernandez-Guerra A."/>
            <person name="Reen F.J."/>
            <person name="Glockner F.O."/>
            <person name="Crowley S.P."/>
            <person name="O'Sullivan O."/>
            <person name="Cotter P.D."/>
            <person name="Adams C."/>
            <person name="Dobson A.D."/>
            <person name="O'Gara F."/>
        </authorList>
    </citation>
    <scope>NUCLEOTIDE SEQUENCE [LARGE SCALE GENOMIC DNA]</scope>
    <source>
        <strain evidence="2 3">Ad2</strain>
    </source>
</reference>
<sequence length="168" mass="19032">MVEHPIAERLVPSLLDRLTDDNPFQQVEARDARVVGSVNLRRSIQRDLEWLFNTTHLGSDINLDGLPEVKSSVLNFGIPDLGALTNKSVEDIETILREAIANFEPRIIEDTLVVSVVEPNKPRRANRLDFQIEGKLWSQPLPQALYLRTEFDLDVNAVQIAKPRQRGS</sequence>
<protein>
    <submittedName>
        <fullName evidence="2">Gene 25-like lysozyme</fullName>
    </submittedName>
</protein>
<dbReference type="InterPro" id="IPR053176">
    <property type="entry name" value="T6SS_TssE1-like"/>
</dbReference>
<dbReference type="RefSeq" id="WP_068009647.1">
    <property type="nucleotide sequence ID" value="NZ_FOFM01000001.1"/>
</dbReference>
<evidence type="ECO:0000313" key="3">
    <source>
        <dbReference type="Proteomes" id="UP000076577"/>
    </source>
</evidence>
<organism evidence="2 3">
    <name type="scientific">Pseudovibrio axinellae</name>
    <dbReference type="NCBI Taxonomy" id="989403"/>
    <lineage>
        <taxon>Bacteria</taxon>
        <taxon>Pseudomonadati</taxon>
        <taxon>Pseudomonadota</taxon>
        <taxon>Alphaproteobacteria</taxon>
        <taxon>Hyphomicrobiales</taxon>
        <taxon>Stappiaceae</taxon>
        <taxon>Pseudovibrio</taxon>
    </lineage>
</organism>
<evidence type="ECO:0000313" key="2">
    <source>
        <dbReference type="EMBL" id="KZL12578.1"/>
    </source>
</evidence>
<dbReference type="Proteomes" id="UP000076577">
    <property type="component" value="Unassembled WGS sequence"/>
</dbReference>
<feature type="domain" description="IraD/Gp25-like" evidence="1">
    <location>
        <begin position="39"/>
        <end position="140"/>
    </location>
</feature>
<name>A0A161XCU4_9HYPH</name>
<keyword evidence="3" id="KW-1185">Reference proteome</keyword>
<dbReference type="PANTHER" id="PTHR38595">
    <property type="entry name" value="CYTOPLASMIC PROTEIN-RELATED"/>
    <property type="match status" value="1"/>
</dbReference>
<comment type="caution">
    <text evidence="2">The sequence shown here is derived from an EMBL/GenBank/DDBJ whole genome shotgun (WGS) entry which is preliminary data.</text>
</comment>
<accession>A0A161XCU4</accession>
<dbReference type="NCBIfam" id="TIGR03357">
    <property type="entry name" value="VI_zyme"/>
    <property type="match status" value="1"/>
</dbReference>
<dbReference type="InterPro" id="IPR007048">
    <property type="entry name" value="IraD/Gp25-like"/>
</dbReference>
<dbReference type="OrthoDB" id="119583at2"/>
<evidence type="ECO:0000259" key="1">
    <source>
        <dbReference type="Pfam" id="PF04965"/>
    </source>
</evidence>
<dbReference type="STRING" id="989403.SAMN05421798_10196"/>
<proteinExistence type="predicted"/>
<dbReference type="SUPFAM" id="SSF160719">
    <property type="entry name" value="gpW/gp25-like"/>
    <property type="match status" value="1"/>
</dbReference>
<dbReference type="AlphaFoldDB" id="A0A161XCU4"/>
<gene>
    <name evidence="2" type="ORF">PsAD2_03884</name>
</gene>
<dbReference type="PATRIC" id="fig|989403.3.peg.4230"/>
<dbReference type="EMBL" id="LMCB01000098">
    <property type="protein sequence ID" value="KZL12578.1"/>
    <property type="molecule type" value="Genomic_DNA"/>
</dbReference>
<dbReference type="PANTHER" id="PTHR38595:SF1">
    <property type="entry name" value="TYPE VI SECRETION SYSTEM COMPONENT TSSE1"/>
    <property type="match status" value="1"/>
</dbReference>